<dbReference type="PANTHER" id="PTHR43861:SF3">
    <property type="entry name" value="PUTATIVE (AFU_ORTHOLOGUE AFUA_2G14390)-RELATED"/>
    <property type="match status" value="1"/>
</dbReference>
<feature type="domain" description="Methyltransferase" evidence="2">
    <location>
        <begin position="39"/>
        <end position="129"/>
    </location>
</feature>
<evidence type="ECO:0000256" key="1">
    <source>
        <dbReference type="ARBA" id="ARBA00022679"/>
    </source>
</evidence>
<comment type="caution">
    <text evidence="3">The sequence shown here is derived from an EMBL/GenBank/DDBJ whole genome shotgun (WGS) entry which is preliminary data.</text>
</comment>
<protein>
    <submittedName>
        <fullName evidence="3">Class I SAM-dependent methyltransferase</fullName>
    </submittedName>
</protein>
<evidence type="ECO:0000313" key="4">
    <source>
        <dbReference type="Proteomes" id="UP000727993"/>
    </source>
</evidence>
<dbReference type="GO" id="GO:0032259">
    <property type="term" value="P:methylation"/>
    <property type="evidence" value="ECO:0007669"/>
    <property type="project" value="UniProtKB-KW"/>
</dbReference>
<dbReference type="Pfam" id="PF13649">
    <property type="entry name" value="Methyltransf_25"/>
    <property type="match status" value="1"/>
</dbReference>
<organism evidence="3 4">
    <name type="scientific">Candidatus Neomicrothrix subdominans</name>
    <dbReference type="NCBI Taxonomy" id="2954438"/>
    <lineage>
        <taxon>Bacteria</taxon>
        <taxon>Bacillati</taxon>
        <taxon>Actinomycetota</taxon>
        <taxon>Acidimicrobiia</taxon>
        <taxon>Acidimicrobiales</taxon>
        <taxon>Microthrixaceae</taxon>
        <taxon>Candidatus Neomicrothrix</taxon>
    </lineage>
</organism>
<keyword evidence="3" id="KW-0489">Methyltransferase</keyword>
<dbReference type="PANTHER" id="PTHR43861">
    <property type="entry name" value="TRANS-ACONITATE 2-METHYLTRANSFERASE-RELATED"/>
    <property type="match status" value="1"/>
</dbReference>
<sequence length="206" mass="22232">MSDPRRWDERYSTTDLIWKSEPNQFLPPEVDGLTPGRALDLACGEGRNAVWLASRGWTVTGIDFSQVGLTKAAGLAEANDVTIEWIVEDVTAGEPTGEFDLVIVFYLQVPEPERRAAFSRAARELAPGGTLLIVGHDLLNLTEGVGGPPDAAVLYGPDDVRRDLSEAGVDDLVIERAERVNRSVDTDNGPAVAIDCLARAHRPATA</sequence>
<dbReference type="Proteomes" id="UP000727993">
    <property type="component" value="Unassembled WGS sequence"/>
</dbReference>
<dbReference type="GO" id="GO:0008168">
    <property type="term" value="F:methyltransferase activity"/>
    <property type="evidence" value="ECO:0007669"/>
    <property type="project" value="UniProtKB-KW"/>
</dbReference>
<accession>A0A936NDE7</accession>
<dbReference type="CDD" id="cd02440">
    <property type="entry name" value="AdoMet_MTases"/>
    <property type="match status" value="1"/>
</dbReference>
<dbReference type="SUPFAM" id="SSF53335">
    <property type="entry name" value="S-adenosyl-L-methionine-dependent methyltransferases"/>
    <property type="match status" value="1"/>
</dbReference>
<dbReference type="Gene3D" id="3.40.50.150">
    <property type="entry name" value="Vaccinia Virus protein VP39"/>
    <property type="match status" value="1"/>
</dbReference>
<reference evidence="3 4" key="1">
    <citation type="submission" date="2020-10" db="EMBL/GenBank/DDBJ databases">
        <title>Connecting structure to function with the recovery of over 1000 high-quality activated sludge metagenome-assembled genomes encoding full-length rRNA genes using long-read sequencing.</title>
        <authorList>
            <person name="Singleton C.M."/>
            <person name="Petriglieri F."/>
            <person name="Kristensen J.M."/>
            <person name="Kirkegaard R.H."/>
            <person name="Michaelsen T.Y."/>
            <person name="Andersen M.H."/>
            <person name="Karst S.M."/>
            <person name="Dueholm M.S."/>
            <person name="Nielsen P.H."/>
            <person name="Albertsen M."/>
        </authorList>
    </citation>
    <scope>NUCLEOTIDE SEQUENCE [LARGE SCALE GENOMIC DNA]</scope>
    <source>
        <strain evidence="3">Lyne_18-Q3-R50-59_MAXAC.006</strain>
    </source>
</reference>
<dbReference type="AlphaFoldDB" id="A0A936NDE7"/>
<dbReference type="InterPro" id="IPR029063">
    <property type="entry name" value="SAM-dependent_MTases_sf"/>
</dbReference>
<dbReference type="InterPro" id="IPR041698">
    <property type="entry name" value="Methyltransf_25"/>
</dbReference>
<gene>
    <name evidence="3" type="ORF">IPN02_15700</name>
</gene>
<evidence type="ECO:0000313" key="3">
    <source>
        <dbReference type="EMBL" id="MBK9298248.1"/>
    </source>
</evidence>
<name>A0A936NDE7_9ACTN</name>
<keyword evidence="1" id="KW-0808">Transferase</keyword>
<dbReference type="EMBL" id="JADJZA010000008">
    <property type="protein sequence ID" value="MBK9298248.1"/>
    <property type="molecule type" value="Genomic_DNA"/>
</dbReference>
<proteinExistence type="predicted"/>
<evidence type="ECO:0000259" key="2">
    <source>
        <dbReference type="Pfam" id="PF13649"/>
    </source>
</evidence>